<evidence type="ECO:0000313" key="1">
    <source>
        <dbReference type="EMBL" id="RPB02881.1"/>
    </source>
</evidence>
<dbReference type="AlphaFoldDB" id="A0A3N4K388"/>
<protein>
    <submittedName>
        <fullName evidence="1">Uncharacterized protein</fullName>
    </submittedName>
</protein>
<gene>
    <name evidence="1" type="ORF">L873DRAFT_324183</name>
</gene>
<keyword evidence="2" id="KW-1185">Reference proteome</keyword>
<sequence length="90" mass="10308">MAHSYKMKSHFLTLLCCCNKCDQISVWVLDASRIEGNSYSHDVRNFLGLSAGVLFSSQSRKMSAFGVKQPMARVFCHPTLQEWSRSNNYR</sequence>
<reference evidence="1 2" key="1">
    <citation type="journal article" date="2018" name="Nat. Ecol. Evol.">
        <title>Pezizomycetes genomes reveal the molecular basis of ectomycorrhizal truffle lifestyle.</title>
        <authorList>
            <person name="Murat C."/>
            <person name="Payen T."/>
            <person name="Noel B."/>
            <person name="Kuo A."/>
            <person name="Morin E."/>
            <person name="Chen J."/>
            <person name="Kohler A."/>
            <person name="Krizsan K."/>
            <person name="Balestrini R."/>
            <person name="Da Silva C."/>
            <person name="Montanini B."/>
            <person name="Hainaut M."/>
            <person name="Levati E."/>
            <person name="Barry K.W."/>
            <person name="Belfiori B."/>
            <person name="Cichocki N."/>
            <person name="Clum A."/>
            <person name="Dockter R.B."/>
            <person name="Fauchery L."/>
            <person name="Guy J."/>
            <person name="Iotti M."/>
            <person name="Le Tacon F."/>
            <person name="Lindquist E.A."/>
            <person name="Lipzen A."/>
            <person name="Malagnac F."/>
            <person name="Mello A."/>
            <person name="Molinier V."/>
            <person name="Miyauchi S."/>
            <person name="Poulain J."/>
            <person name="Riccioni C."/>
            <person name="Rubini A."/>
            <person name="Sitrit Y."/>
            <person name="Splivallo R."/>
            <person name="Traeger S."/>
            <person name="Wang M."/>
            <person name="Zifcakova L."/>
            <person name="Wipf D."/>
            <person name="Zambonelli A."/>
            <person name="Paolocci F."/>
            <person name="Nowrousian M."/>
            <person name="Ottonello S."/>
            <person name="Baldrian P."/>
            <person name="Spatafora J.W."/>
            <person name="Henrissat B."/>
            <person name="Nagy L.G."/>
            <person name="Aury J.M."/>
            <person name="Wincker P."/>
            <person name="Grigoriev I.V."/>
            <person name="Bonfante P."/>
            <person name="Martin F.M."/>
        </authorList>
    </citation>
    <scope>NUCLEOTIDE SEQUENCE [LARGE SCALE GENOMIC DNA]</scope>
    <source>
        <strain evidence="1 2">120613-1</strain>
    </source>
</reference>
<evidence type="ECO:0000313" key="2">
    <source>
        <dbReference type="Proteomes" id="UP000276215"/>
    </source>
</evidence>
<proteinExistence type="predicted"/>
<name>A0A3N4K388_9PEZI</name>
<accession>A0A3N4K388</accession>
<organism evidence="1 2">
    <name type="scientific">Choiromyces venosus 120613-1</name>
    <dbReference type="NCBI Taxonomy" id="1336337"/>
    <lineage>
        <taxon>Eukaryota</taxon>
        <taxon>Fungi</taxon>
        <taxon>Dikarya</taxon>
        <taxon>Ascomycota</taxon>
        <taxon>Pezizomycotina</taxon>
        <taxon>Pezizomycetes</taxon>
        <taxon>Pezizales</taxon>
        <taxon>Tuberaceae</taxon>
        <taxon>Choiromyces</taxon>
    </lineage>
</organism>
<dbReference type="EMBL" id="ML120365">
    <property type="protein sequence ID" value="RPB02881.1"/>
    <property type="molecule type" value="Genomic_DNA"/>
</dbReference>
<dbReference type="Proteomes" id="UP000276215">
    <property type="component" value="Unassembled WGS sequence"/>
</dbReference>